<dbReference type="EMBL" id="NPBY01000045">
    <property type="protein sequence ID" value="PAD75423.1"/>
    <property type="molecule type" value="Genomic_DNA"/>
</dbReference>
<dbReference type="InterPro" id="IPR034660">
    <property type="entry name" value="DinB/YfiT-like"/>
</dbReference>
<protein>
    <submittedName>
        <fullName evidence="2">DUF664 domain-containing protein</fullName>
    </submittedName>
    <submittedName>
        <fullName evidence="3">Damage-inducible protein DinB</fullName>
    </submittedName>
</protein>
<dbReference type="OrthoDB" id="2642002at2"/>
<organism evidence="3 4">
    <name type="scientific">Paenibacillus campinasensis</name>
    <dbReference type="NCBI Taxonomy" id="66347"/>
    <lineage>
        <taxon>Bacteria</taxon>
        <taxon>Bacillati</taxon>
        <taxon>Bacillota</taxon>
        <taxon>Bacilli</taxon>
        <taxon>Bacillales</taxon>
        <taxon>Paenibacillaceae</taxon>
        <taxon>Paenibacillus</taxon>
    </lineage>
</organism>
<proteinExistence type="predicted"/>
<evidence type="ECO:0000313" key="2">
    <source>
        <dbReference type="EMBL" id="MUG65413.1"/>
    </source>
</evidence>
<gene>
    <name evidence="3" type="ORF">CHH67_14500</name>
    <name evidence="2" type="ORF">GNP94_05260</name>
</gene>
<evidence type="ECO:0000259" key="1">
    <source>
        <dbReference type="Pfam" id="PF12867"/>
    </source>
</evidence>
<dbReference type="Proteomes" id="UP000435177">
    <property type="component" value="Unassembled WGS sequence"/>
</dbReference>
<evidence type="ECO:0000313" key="3">
    <source>
        <dbReference type="EMBL" id="PAD75423.1"/>
    </source>
</evidence>
<dbReference type="SUPFAM" id="SSF109854">
    <property type="entry name" value="DinB/YfiT-like putative metalloenzymes"/>
    <property type="match status" value="1"/>
</dbReference>
<dbReference type="Gene3D" id="1.20.120.450">
    <property type="entry name" value="dinb family like domain"/>
    <property type="match status" value="1"/>
</dbReference>
<reference evidence="2 5" key="2">
    <citation type="submission" date="2019-11" db="EMBL/GenBank/DDBJ databases">
        <title>Draft genome sequences of five Paenibacillus species of dairy origin.</title>
        <authorList>
            <person name="Olajide A.M."/>
            <person name="Chen S."/>
            <person name="Lapointe G."/>
        </authorList>
    </citation>
    <scope>NUCLEOTIDE SEQUENCE [LARGE SCALE GENOMIC DNA]</scope>
    <source>
        <strain evidence="2 5">3CS1</strain>
    </source>
</reference>
<dbReference type="RefSeq" id="WP_095265913.1">
    <property type="nucleotide sequence ID" value="NZ_NPBY01000045.1"/>
</dbReference>
<dbReference type="AlphaFoldDB" id="A0A268EQM1"/>
<dbReference type="Proteomes" id="UP000215596">
    <property type="component" value="Unassembled WGS sequence"/>
</dbReference>
<name>A0A268EQM1_9BACL</name>
<accession>A0A268EQM1</accession>
<dbReference type="InterPro" id="IPR024775">
    <property type="entry name" value="DinB-like"/>
</dbReference>
<feature type="domain" description="DinB-like" evidence="1">
    <location>
        <begin position="13"/>
        <end position="138"/>
    </location>
</feature>
<evidence type="ECO:0000313" key="5">
    <source>
        <dbReference type="Proteomes" id="UP000435177"/>
    </source>
</evidence>
<evidence type="ECO:0000313" key="4">
    <source>
        <dbReference type="Proteomes" id="UP000215596"/>
    </source>
</evidence>
<sequence>MNLSSFFPYRNDARKVLIPYLQLLSEDQWYAVHRDHPNSIAWIIEHIARSEDDWIHVIGLQGELTLPGKLDTPEQLLQAYIDIRHRTDRVLDSLKFSESDPVLPLPTYSDGWQPPSPPTMRWIFHHIYDHETYHIGQIGLIARLNGFGGPLF</sequence>
<reference evidence="3 4" key="1">
    <citation type="submission" date="2017-07" db="EMBL/GenBank/DDBJ databases">
        <title>Isolation and whole genome analysis of endospore-forming bacteria from heroin.</title>
        <authorList>
            <person name="Kalinowski J."/>
            <person name="Ahrens B."/>
            <person name="Al-Dilaimi A."/>
            <person name="Winkler A."/>
            <person name="Wibberg D."/>
            <person name="Schleenbecker U."/>
            <person name="Ruckert C."/>
            <person name="Wolfel R."/>
            <person name="Grass G."/>
        </authorList>
    </citation>
    <scope>NUCLEOTIDE SEQUENCE [LARGE SCALE GENOMIC DNA]</scope>
    <source>
        <strain evidence="3 4">7537-G1</strain>
    </source>
</reference>
<keyword evidence="5" id="KW-1185">Reference proteome</keyword>
<dbReference type="EMBL" id="WOAA01000002">
    <property type="protein sequence ID" value="MUG65413.1"/>
    <property type="molecule type" value="Genomic_DNA"/>
</dbReference>
<comment type="caution">
    <text evidence="3">The sequence shown here is derived from an EMBL/GenBank/DDBJ whole genome shotgun (WGS) entry which is preliminary data.</text>
</comment>
<dbReference type="Pfam" id="PF12867">
    <property type="entry name" value="DinB_2"/>
    <property type="match status" value="1"/>
</dbReference>